<dbReference type="RefSeq" id="WP_313793409.1">
    <property type="nucleotide sequence ID" value="NZ_CP102453.1"/>
</dbReference>
<dbReference type="PANTHER" id="PTHR43827:SF14">
    <property type="entry name" value="NADP-DEPENDENT OXIDOREDUCTASE DOMAIN-CONTAINING PROTEIN"/>
    <property type="match status" value="1"/>
</dbReference>
<keyword evidence="3" id="KW-1185">Reference proteome</keyword>
<dbReference type="PIRSF" id="PIRSF000097">
    <property type="entry name" value="AKR"/>
    <property type="match status" value="1"/>
</dbReference>
<accession>A0ABY5P5C1</accession>
<evidence type="ECO:0000259" key="1">
    <source>
        <dbReference type="Pfam" id="PF00248"/>
    </source>
</evidence>
<dbReference type="Proteomes" id="UP001315967">
    <property type="component" value="Chromosome"/>
</dbReference>
<evidence type="ECO:0000313" key="3">
    <source>
        <dbReference type="Proteomes" id="UP001315967"/>
    </source>
</evidence>
<dbReference type="InterPro" id="IPR023210">
    <property type="entry name" value="NADP_OxRdtase_dom"/>
</dbReference>
<dbReference type="PRINTS" id="PR00069">
    <property type="entry name" value="ALDKETRDTASE"/>
</dbReference>
<feature type="domain" description="NADP-dependent oxidoreductase" evidence="1">
    <location>
        <begin position="15"/>
        <end position="268"/>
    </location>
</feature>
<dbReference type="PANTHER" id="PTHR43827">
    <property type="entry name" value="2,5-DIKETO-D-GLUCONIC ACID REDUCTASE"/>
    <property type="match status" value="1"/>
</dbReference>
<name>A0ABY5P5C1_9LACT</name>
<sequence>MKTIKLNSGYLMPVLGTGTNTFGKEGNRYDGKINMDTTELASSIEVGYRMIDTAISYRNEAVVGKAVKESGIDRSEFFLVSKIPGQPAYMKDEASIDAAVMASLEALQTDYIDLYLIHHPWDNLAEMLAAWKVLEKHAEAGRINSIGVSNFNEEQLAYLLDKGTIPPAVNQVESHPGKWNDAIIAFGMEQGVFATSWGPLSRFDDSIKAKLEPIANKYHKTWAQVLLQYQIDRDVMVIPKSHDAKRQAQNFDVFDFTLTEDEKAFIKKL</sequence>
<dbReference type="InterPro" id="IPR020471">
    <property type="entry name" value="AKR"/>
</dbReference>
<dbReference type="SUPFAM" id="SSF51430">
    <property type="entry name" value="NAD(P)-linked oxidoreductase"/>
    <property type="match status" value="1"/>
</dbReference>
<proteinExistence type="predicted"/>
<dbReference type="Pfam" id="PF00248">
    <property type="entry name" value="Aldo_ket_red"/>
    <property type="match status" value="1"/>
</dbReference>
<organism evidence="2 3">
    <name type="scientific">Fundicoccus culcitae</name>
    <dbReference type="NCBI Taxonomy" id="2969821"/>
    <lineage>
        <taxon>Bacteria</taxon>
        <taxon>Bacillati</taxon>
        <taxon>Bacillota</taxon>
        <taxon>Bacilli</taxon>
        <taxon>Lactobacillales</taxon>
        <taxon>Aerococcaceae</taxon>
        <taxon>Fundicoccus</taxon>
    </lineage>
</organism>
<protein>
    <submittedName>
        <fullName evidence="2">Aldo/keto reductase</fullName>
    </submittedName>
</protein>
<dbReference type="InterPro" id="IPR036812">
    <property type="entry name" value="NAD(P)_OxRdtase_dom_sf"/>
</dbReference>
<dbReference type="PROSITE" id="PS00063">
    <property type="entry name" value="ALDOKETO_REDUCTASE_3"/>
    <property type="match status" value="1"/>
</dbReference>
<reference evidence="2 3" key="1">
    <citation type="submission" date="2022-08" db="EMBL/GenBank/DDBJ databases">
        <title>Aerococcaceae sp. nov isolated from spoiled eye mask.</title>
        <authorList>
            <person name="Zhou G."/>
            <person name="Xie X.-B."/>
            <person name="Shi Q.-S."/>
            <person name="Wang Y.-S."/>
            <person name="Wen X."/>
            <person name="Peng H."/>
            <person name="Yang X.-J."/>
            <person name="Tao H.-B."/>
            <person name="Huang X.-M."/>
        </authorList>
    </citation>
    <scope>NUCLEOTIDE SEQUENCE [LARGE SCALE GENOMIC DNA]</scope>
    <source>
        <strain evidence="3">DM20194951</strain>
    </source>
</reference>
<dbReference type="Gene3D" id="3.20.20.100">
    <property type="entry name" value="NADP-dependent oxidoreductase domain"/>
    <property type="match status" value="1"/>
</dbReference>
<dbReference type="EMBL" id="CP102453">
    <property type="protein sequence ID" value="UUX33906.1"/>
    <property type="molecule type" value="Genomic_DNA"/>
</dbReference>
<dbReference type="CDD" id="cd19071">
    <property type="entry name" value="AKR_AKR1-5-like"/>
    <property type="match status" value="1"/>
</dbReference>
<gene>
    <name evidence="2" type="ORF">NRE15_13635</name>
</gene>
<dbReference type="InterPro" id="IPR018170">
    <property type="entry name" value="Aldo/ket_reductase_CS"/>
</dbReference>
<evidence type="ECO:0000313" key="2">
    <source>
        <dbReference type="EMBL" id="UUX33906.1"/>
    </source>
</evidence>